<dbReference type="Proteomes" id="UP000609879">
    <property type="component" value="Unassembled WGS sequence"/>
</dbReference>
<organism evidence="1 2">
    <name type="scientific">Paractinoplanes deccanensis</name>
    <dbReference type="NCBI Taxonomy" id="113561"/>
    <lineage>
        <taxon>Bacteria</taxon>
        <taxon>Bacillati</taxon>
        <taxon>Actinomycetota</taxon>
        <taxon>Actinomycetes</taxon>
        <taxon>Micromonosporales</taxon>
        <taxon>Micromonosporaceae</taxon>
        <taxon>Paractinoplanes</taxon>
    </lineage>
</organism>
<dbReference type="EMBL" id="BOMI01000171">
    <property type="protein sequence ID" value="GID79452.1"/>
    <property type="molecule type" value="Genomic_DNA"/>
</dbReference>
<dbReference type="RefSeq" id="WP_203775655.1">
    <property type="nucleotide sequence ID" value="NZ_BAAABO010000058.1"/>
</dbReference>
<gene>
    <name evidence="1" type="ORF">Ade02nite_80930</name>
</gene>
<evidence type="ECO:0000313" key="2">
    <source>
        <dbReference type="Proteomes" id="UP000609879"/>
    </source>
</evidence>
<reference evidence="1 2" key="1">
    <citation type="submission" date="2021-01" db="EMBL/GenBank/DDBJ databases">
        <title>Whole genome shotgun sequence of Actinoplanes deccanensis NBRC 13994.</title>
        <authorList>
            <person name="Komaki H."/>
            <person name="Tamura T."/>
        </authorList>
    </citation>
    <scope>NUCLEOTIDE SEQUENCE [LARGE SCALE GENOMIC DNA]</scope>
    <source>
        <strain evidence="1 2">NBRC 13994</strain>
    </source>
</reference>
<accession>A0ABQ3YHI9</accession>
<keyword evidence="2" id="KW-1185">Reference proteome</keyword>
<proteinExistence type="predicted"/>
<comment type="caution">
    <text evidence="1">The sequence shown here is derived from an EMBL/GenBank/DDBJ whole genome shotgun (WGS) entry which is preliminary data.</text>
</comment>
<protein>
    <submittedName>
        <fullName evidence="1">Uncharacterized protein</fullName>
    </submittedName>
</protein>
<name>A0ABQ3YHI9_9ACTN</name>
<sequence length="333" mass="37366">MLIIERKAGEFPPDGRIPADDETVLKKFADEVAEVALYDPALEDMPYWVLAEWIEDAEKHTFAYLTDAVRAAQRAQRADQARRAERPVSSGRPVEKPEAVVSMLKVRDGAPAKALRETLALRNCGKTSGAILHAIDPTEETLDKQLARKDVYYGQDDVDRLHAVLTKVPGAGQVLLLDCTLVTDHSFLLEIHPDGRRYLYQSYQAVYSVHWWAGTEGDEGLYLTHDGKRPEDRFQADLARVRKARDDYGKGRRIAEEPWKRFVTAMLDAHRTGKHEALADQWTTLPFAPTEAQATTLRRWQAEPKVRILEFLFTGLPDSPNGSVAGAALPAKL</sequence>
<evidence type="ECO:0000313" key="1">
    <source>
        <dbReference type="EMBL" id="GID79452.1"/>
    </source>
</evidence>